<evidence type="ECO:0000256" key="1">
    <source>
        <dbReference type="SAM" id="MobiDB-lite"/>
    </source>
</evidence>
<evidence type="ECO:0000313" key="2">
    <source>
        <dbReference type="EMBL" id="MDL4841180.1"/>
    </source>
</evidence>
<accession>A0ABT7L9D4</accession>
<evidence type="ECO:0008006" key="4">
    <source>
        <dbReference type="Google" id="ProtNLM"/>
    </source>
</evidence>
<dbReference type="RefSeq" id="WP_285932396.1">
    <property type="nucleotide sequence ID" value="NZ_JASTZU010000037.1"/>
</dbReference>
<feature type="region of interest" description="Disordered" evidence="1">
    <location>
        <begin position="1"/>
        <end position="46"/>
    </location>
</feature>
<name>A0ABT7L9D4_9BACI</name>
<keyword evidence="3" id="KW-1185">Reference proteome</keyword>
<comment type="caution">
    <text evidence="2">The sequence shown here is derived from an EMBL/GenBank/DDBJ whole genome shotgun (WGS) entry which is preliminary data.</text>
</comment>
<dbReference type="Proteomes" id="UP001235343">
    <property type="component" value="Unassembled WGS sequence"/>
</dbReference>
<reference evidence="2 3" key="1">
    <citation type="submission" date="2023-06" db="EMBL/GenBank/DDBJ databases">
        <title>Aquibacillus rhizosphaerae LR5S19.</title>
        <authorList>
            <person name="Sun J.-Q."/>
        </authorList>
    </citation>
    <scope>NUCLEOTIDE SEQUENCE [LARGE SCALE GENOMIC DNA]</scope>
    <source>
        <strain evidence="2 3">LR5S19</strain>
    </source>
</reference>
<feature type="compositionally biased region" description="Basic and acidic residues" evidence="1">
    <location>
        <begin position="27"/>
        <end position="46"/>
    </location>
</feature>
<feature type="compositionally biased region" description="Basic and acidic residues" evidence="1">
    <location>
        <begin position="1"/>
        <end position="17"/>
    </location>
</feature>
<organism evidence="2 3">
    <name type="scientific">Aquibacillus rhizosphaerae</name>
    <dbReference type="NCBI Taxonomy" id="3051431"/>
    <lineage>
        <taxon>Bacteria</taxon>
        <taxon>Bacillati</taxon>
        <taxon>Bacillota</taxon>
        <taxon>Bacilli</taxon>
        <taxon>Bacillales</taxon>
        <taxon>Bacillaceae</taxon>
        <taxon>Aquibacillus</taxon>
    </lineage>
</organism>
<gene>
    <name evidence="2" type="ORF">QQS35_12030</name>
</gene>
<proteinExistence type="predicted"/>
<sequence length="69" mass="7997">MKKERMSTFNAKTKENENEGISVETDLDPKHMFDTTDRYAGDSVNEHKQMEKANAYIAEEELEQINNNS</sequence>
<protein>
    <recommendedName>
        <fullName evidence="4">DUF4025 domain-containing protein</fullName>
    </recommendedName>
</protein>
<dbReference type="EMBL" id="JASTZU010000037">
    <property type="protein sequence ID" value="MDL4841180.1"/>
    <property type="molecule type" value="Genomic_DNA"/>
</dbReference>
<evidence type="ECO:0000313" key="3">
    <source>
        <dbReference type="Proteomes" id="UP001235343"/>
    </source>
</evidence>